<sequence length="356" mass="39221">MIKTLEWKNNKLIIVDQTLLPGTIQYIVCNDYRRVNLAIKRLEVRGAPALGAAGAYALVLGLQELINSNKTIAANTLKNKLKLICNEIISTRPTAVNLSWAVELMQQTFIQELSFSNDFPKILAILEKKANSIFAQDIKQNKKIGRNGAAVIPPNAVILTHCNAGALATCGFGTALGVIRQAHFEQKVKMVYVDETRPLLQGARLTAWELQEEKIPVTLITDSMASWVMKTKKVDCIITGADRIAANGDTANKVGTYGLAVLAKQHGIPFYIAAPLNTFDFKLTTGTKIPIEERAPEEITFIADKQVAPLNIKVFNPAFDITPSKYITGIITEHGIIQKPYKQNIKALQTLLKEDV</sequence>
<dbReference type="InterPro" id="IPR037171">
    <property type="entry name" value="NagB/RpiA_transferase-like"/>
</dbReference>
<dbReference type="GO" id="GO:0019509">
    <property type="term" value="P:L-methionine salvage from methylthioadenosine"/>
    <property type="evidence" value="ECO:0007669"/>
    <property type="project" value="UniProtKB-UniRule"/>
</dbReference>
<dbReference type="InterPro" id="IPR042529">
    <property type="entry name" value="IF_2B-like_C"/>
</dbReference>
<dbReference type="AlphaFoldDB" id="A0A9D1MPM5"/>
<accession>A0A9D1MPM5</accession>
<gene>
    <name evidence="3 4" type="primary">mtnA</name>
    <name evidence="4" type="ORF">IAB06_05115</name>
</gene>
<evidence type="ECO:0000313" key="4">
    <source>
        <dbReference type="EMBL" id="HIU64393.1"/>
    </source>
</evidence>
<dbReference type="InterPro" id="IPR000649">
    <property type="entry name" value="IF-2B-related"/>
</dbReference>
<protein>
    <recommendedName>
        <fullName evidence="3">Methylthioribose-1-phosphate isomerase</fullName>
        <shortName evidence="3">M1Pi</shortName>
        <shortName evidence="3">MTR-1-P isomerase</shortName>
        <ecNumber evidence="3">5.3.1.23</ecNumber>
    </recommendedName>
    <alternativeName>
        <fullName evidence="3">S-methyl-5-thioribose-1-phosphate isomerase</fullName>
    </alternativeName>
</protein>
<dbReference type="HAMAP" id="MF_01678">
    <property type="entry name" value="Salvage_MtnA"/>
    <property type="match status" value="1"/>
</dbReference>
<dbReference type="InterPro" id="IPR011559">
    <property type="entry name" value="Initiation_fac_2B_a/b/d"/>
</dbReference>
<dbReference type="InterPro" id="IPR005251">
    <property type="entry name" value="IF-M1Pi"/>
</dbReference>
<comment type="function">
    <text evidence="3">Catalyzes the interconversion of methylthioribose-1-phosphate (MTR-1-P) into methylthioribulose-1-phosphate (MTRu-1-P).</text>
</comment>
<dbReference type="PANTHER" id="PTHR43475">
    <property type="entry name" value="METHYLTHIORIBOSE-1-PHOSPHATE ISOMERASE"/>
    <property type="match status" value="1"/>
</dbReference>
<dbReference type="NCBIfam" id="TIGR00524">
    <property type="entry name" value="eIF-2B_rel"/>
    <property type="match status" value="1"/>
</dbReference>
<dbReference type="Proteomes" id="UP000824099">
    <property type="component" value="Unassembled WGS sequence"/>
</dbReference>
<comment type="similarity">
    <text evidence="3">Belongs to the EIF-2B alpha/beta/delta subunits family. MtnA subfamily.</text>
</comment>
<comment type="pathway">
    <text evidence="3">Amino-acid biosynthesis; L-methionine biosynthesis via salvage pathway; L-methionine from S-methyl-5-thio-alpha-D-ribose 1-phosphate: step 1/6.</text>
</comment>
<dbReference type="PANTHER" id="PTHR43475:SF1">
    <property type="entry name" value="METHYLTHIORIBOSE-1-PHOSPHATE ISOMERASE"/>
    <property type="match status" value="1"/>
</dbReference>
<evidence type="ECO:0000256" key="1">
    <source>
        <dbReference type="ARBA" id="ARBA00023235"/>
    </source>
</evidence>
<dbReference type="NCBIfam" id="NF004326">
    <property type="entry name" value="PRK05720.1"/>
    <property type="match status" value="1"/>
</dbReference>
<dbReference type="GO" id="GO:0046523">
    <property type="term" value="F:S-methyl-5-thioribose-1-phosphate isomerase activity"/>
    <property type="evidence" value="ECO:0007669"/>
    <property type="project" value="UniProtKB-UniRule"/>
</dbReference>
<feature type="binding site" evidence="3">
    <location>
        <position position="201"/>
    </location>
    <ligand>
        <name>substrate</name>
    </ligand>
</feature>
<feature type="binding site" evidence="3">
    <location>
        <begin position="45"/>
        <end position="47"/>
    </location>
    <ligand>
        <name>substrate</name>
    </ligand>
</feature>
<feature type="binding site" evidence="3">
    <location>
        <position position="92"/>
    </location>
    <ligand>
        <name>substrate</name>
    </ligand>
</feature>
<dbReference type="NCBIfam" id="TIGR00512">
    <property type="entry name" value="salvage_mtnA"/>
    <property type="match status" value="1"/>
</dbReference>
<dbReference type="Gene3D" id="3.40.50.10470">
    <property type="entry name" value="Translation initiation factor eif-2b, domain 2"/>
    <property type="match status" value="1"/>
</dbReference>
<dbReference type="Pfam" id="PF01008">
    <property type="entry name" value="IF-2B"/>
    <property type="match status" value="1"/>
</dbReference>
<keyword evidence="3" id="KW-0028">Amino-acid biosynthesis</keyword>
<evidence type="ECO:0000256" key="2">
    <source>
        <dbReference type="ARBA" id="ARBA00052401"/>
    </source>
</evidence>
<dbReference type="FunFam" id="3.40.50.10470:FF:000006">
    <property type="entry name" value="Methylthioribose-1-phosphate isomerase"/>
    <property type="match status" value="1"/>
</dbReference>
<evidence type="ECO:0000313" key="5">
    <source>
        <dbReference type="Proteomes" id="UP000824099"/>
    </source>
</evidence>
<dbReference type="SUPFAM" id="SSF100950">
    <property type="entry name" value="NagB/RpiA/CoA transferase-like"/>
    <property type="match status" value="1"/>
</dbReference>
<keyword evidence="3" id="KW-0486">Methionine biosynthesis</keyword>
<reference evidence="4" key="2">
    <citation type="journal article" date="2021" name="PeerJ">
        <title>Extensive microbial diversity within the chicken gut microbiome revealed by metagenomics and culture.</title>
        <authorList>
            <person name="Gilroy R."/>
            <person name="Ravi A."/>
            <person name="Getino M."/>
            <person name="Pursley I."/>
            <person name="Horton D.L."/>
            <person name="Alikhan N.F."/>
            <person name="Baker D."/>
            <person name="Gharbi K."/>
            <person name="Hall N."/>
            <person name="Watson M."/>
            <person name="Adriaenssens E.M."/>
            <person name="Foster-Nyarko E."/>
            <person name="Jarju S."/>
            <person name="Secka A."/>
            <person name="Antonio M."/>
            <person name="Oren A."/>
            <person name="Chaudhuri R.R."/>
            <person name="La Ragione R."/>
            <person name="Hildebrand F."/>
            <person name="Pallen M.J."/>
        </authorList>
    </citation>
    <scope>NUCLEOTIDE SEQUENCE</scope>
    <source>
        <strain evidence="4">CHK160-1198</strain>
    </source>
</reference>
<dbReference type="EC" id="5.3.1.23" evidence="3"/>
<dbReference type="InterPro" id="IPR027363">
    <property type="entry name" value="M1Pi_N"/>
</dbReference>
<keyword evidence="1 3" id="KW-0413">Isomerase</keyword>
<comment type="caution">
    <text evidence="4">The sequence shown here is derived from an EMBL/GenBank/DDBJ whole genome shotgun (WGS) entry which is preliminary data.</text>
</comment>
<dbReference type="Gene3D" id="1.20.120.420">
    <property type="entry name" value="translation initiation factor eif-2b, domain 1"/>
    <property type="match status" value="1"/>
</dbReference>
<feature type="binding site" evidence="3">
    <location>
        <begin position="252"/>
        <end position="253"/>
    </location>
    <ligand>
        <name>substrate</name>
    </ligand>
</feature>
<reference evidence="4" key="1">
    <citation type="submission" date="2020-10" db="EMBL/GenBank/DDBJ databases">
        <authorList>
            <person name="Gilroy R."/>
        </authorList>
    </citation>
    <scope>NUCLEOTIDE SEQUENCE</scope>
    <source>
        <strain evidence="4">CHK160-1198</strain>
    </source>
</reference>
<feature type="site" description="Transition state stabilizer" evidence="3">
    <location>
        <position position="162"/>
    </location>
</feature>
<dbReference type="FunFam" id="1.20.120.420:FF:000003">
    <property type="entry name" value="Methylthioribose-1-phosphate isomerase"/>
    <property type="match status" value="1"/>
</dbReference>
<feature type="active site" description="Proton donor" evidence="3">
    <location>
        <position position="242"/>
    </location>
</feature>
<dbReference type="EMBL" id="DVNI01000082">
    <property type="protein sequence ID" value="HIU64393.1"/>
    <property type="molecule type" value="Genomic_DNA"/>
</dbReference>
<evidence type="ECO:0000256" key="3">
    <source>
        <dbReference type="HAMAP-Rule" id="MF_01678"/>
    </source>
</evidence>
<name>A0A9D1MPM5_9FIRM</name>
<proteinExistence type="inferred from homology"/>
<organism evidence="4 5">
    <name type="scientific">Candidatus Avacidaminococcus intestinavium</name>
    <dbReference type="NCBI Taxonomy" id="2840684"/>
    <lineage>
        <taxon>Bacteria</taxon>
        <taxon>Bacillati</taxon>
        <taxon>Bacillota</taxon>
        <taxon>Negativicutes</taxon>
        <taxon>Acidaminococcales</taxon>
        <taxon>Acidaminococcaceae</taxon>
        <taxon>Acidaminococcaceae incertae sedis</taxon>
        <taxon>Candidatus Avacidaminococcus</taxon>
    </lineage>
</organism>
<comment type="catalytic activity">
    <reaction evidence="2 3">
        <text>5-(methylsulfanyl)-alpha-D-ribose 1-phosphate = 5-(methylsulfanyl)-D-ribulose 1-phosphate</text>
        <dbReference type="Rhea" id="RHEA:19989"/>
        <dbReference type="ChEBI" id="CHEBI:58533"/>
        <dbReference type="ChEBI" id="CHEBI:58548"/>
        <dbReference type="EC" id="5.3.1.23"/>
    </reaction>
</comment>